<organism evidence="2 3">
    <name type="scientific">Phytophthora nicotianae P1569</name>
    <dbReference type="NCBI Taxonomy" id="1317065"/>
    <lineage>
        <taxon>Eukaryota</taxon>
        <taxon>Sar</taxon>
        <taxon>Stramenopiles</taxon>
        <taxon>Oomycota</taxon>
        <taxon>Peronosporomycetes</taxon>
        <taxon>Peronosporales</taxon>
        <taxon>Peronosporaceae</taxon>
        <taxon>Phytophthora</taxon>
    </lineage>
</organism>
<evidence type="ECO:0000256" key="1">
    <source>
        <dbReference type="SAM" id="Phobius"/>
    </source>
</evidence>
<name>V9EAS0_PHYNI</name>
<keyword evidence="1" id="KW-1133">Transmembrane helix</keyword>
<keyword evidence="1" id="KW-0812">Transmembrane</keyword>
<evidence type="ECO:0000313" key="3">
    <source>
        <dbReference type="Proteomes" id="UP000018721"/>
    </source>
</evidence>
<dbReference type="HOGENOM" id="CLU_1470993_0_0_1"/>
<feature type="transmembrane region" description="Helical" evidence="1">
    <location>
        <begin position="6"/>
        <end position="24"/>
    </location>
</feature>
<reference evidence="2 3" key="1">
    <citation type="submission" date="2013-11" db="EMBL/GenBank/DDBJ databases">
        <title>The Genome Sequence of Phytophthora parasitica P1569.</title>
        <authorList>
            <consortium name="The Broad Institute Genomics Platform"/>
            <person name="Russ C."/>
            <person name="Tyler B."/>
            <person name="Panabieres F."/>
            <person name="Shan W."/>
            <person name="Tripathy S."/>
            <person name="Grunwald N."/>
            <person name="Machado M."/>
            <person name="Johnson C.S."/>
            <person name="Arredondo F."/>
            <person name="Hong C."/>
            <person name="Coffey M."/>
            <person name="Young S.K."/>
            <person name="Zeng Q."/>
            <person name="Gargeya S."/>
            <person name="Fitzgerald M."/>
            <person name="Abouelleil A."/>
            <person name="Alvarado L."/>
            <person name="Chapman S.B."/>
            <person name="Gainer-Dewar J."/>
            <person name="Goldberg J."/>
            <person name="Griggs A."/>
            <person name="Gujja S."/>
            <person name="Hansen M."/>
            <person name="Howarth C."/>
            <person name="Imamovic A."/>
            <person name="Ireland A."/>
            <person name="Larimer J."/>
            <person name="McCowan C."/>
            <person name="Murphy C."/>
            <person name="Pearson M."/>
            <person name="Poon T.W."/>
            <person name="Priest M."/>
            <person name="Roberts A."/>
            <person name="Saif S."/>
            <person name="Shea T."/>
            <person name="Sykes S."/>
            <person name="Wortman J."/>
            <person name="Nusbaum C."/>
            <person name="Birren B."/>
        </authorList>
    </citation>
    <scope>NUCLEOTIDE SEQUENCE [LARGE SCALE GENOMIC DNA]</scope>
    <source>
        <strain evidence="2 3">P1569</strain>
    </source>
</reference>
<dbReference type="Proteomes" id="UP000018721">
    <property type="component" value="Unassembled WGS sequence"/>
</dbReference>
<accession>V9EAS0</accession>
<dbReference type="EMBL" id="ANIZ01003053">
    <property type="protein sequence ID" value="ETI36175.1"/>
    <property type="molecule type" value="Genomic_DNA"/>
</dbReference>
<comment type="caution">
    <text evidence="2">The sequence shown here is derived from an EMBL/GenBank/DDBJ whole genome shotgun (WGS) entry which is preliminary data.</text>
</comment>
<sequence length="184" mass="20324">MTHMIIITVTYYISSVVVLGVFMLDDGGAAIPRALQPHSMRLLPPPTRTLSRLPPPSSGARRRTLFAARFVRKWPQNRRSSHVPSFPAIIRARLRGELRGGKELSVRCCVAWEKLLEPKLQRASVPVEIFTVVGATLRLVAAGVGLLADSTFKANSETEDGVYDHERSWAYDGSCQVKLNAGKD</sequence>
<gene>
    <name evidence="2" type="ORF">F443_17649</name>
</gene>
<dbReference type="AlphaFoldDB" id="V9EAS0"/>
<keyword evidence="3" id="KW-1185">Reference proteome</keyword>
<proteinExistence type="predicted"/>
<evidence type="ECO:0000313" key="2">
    <source>
        <dbReference type="EMBL" id="ETI36175.1"/>
    </source>
</evidence>
<protein>
    <submittedName>
        <fullName evidence="2">Uncharacterized protein</fullName>
    </submittedName>
</protein>
<keyword evidence="1" id="KW-0472">Membrane</keyword>